<gene>
    <name evidence="1" type="ORF">BDY19DRAFT_892325</name>
</gene>
<accession>A0ACB8U0G2</accession>
<organism evidence="1 2">
    <name type="scientific">Irpex rosettiformis</name>
    <dbReference type="NCBI Taxonomy" id="378272"/>
    <lineage>
        <taxon>Eukaryota</taxon>
        <taxon>Fungi</taxon>
        <taxon>Dikarya</taxon>
        <taxon>Basidiomycota</taxon>
        <taxon>Agaricomycotina</taxon>
        <taxon>Agaricomycetes</taxon>
        <taxon>Polyporales</taxon>
        <taxon>Irpicaceae</taxon>
        <taxon>Irpex</taxon>
    </lineage>
</organism>
<keyword evidence="2" id="KW-1185">Reference proteome</keyword>
<dbReference type="EMBL" id="MU274916">
    <property type="protein sequence ID" value="KAI0087709.1"/>
    <property type="molecule type" value="Genomic_DNA"/>
</dbReference>
<proteinExistence type="predicted"/>
<protein>
    <submittedName>
        <fullName evidence="1">Metallo-dependent hydrolase</fullName>
    </submittedName>
</protein>
<reference evidence="1" key="1">
    <citation type="journal article" date="2021" name="Environ. Microbiol.">
        <title>Gene family expansions and transcriptome signatures uncover fungal adaptations to wood decay.</title>
        <authorList>
            <person name="Hage H."/>
            <person name="Miyauchi S."/>
            <person name="Viragh M."/>
            <person name="Drula E."/>
            <person name="Min B."/>
            <person name="Chaduli D."/>
            <person name="Navarro D."/>
            <person name="Favel A."/>
            <person name="Norest M."/>
            <person name="Lesage-Meessen L."/>
            <person name="Balint B."/>
            <person name="Merenyi Z."/>
            <person name="de Eugenio L."/>
            <person name="Morin E."/>
            <person name="Martinez A.T."/>
            <person name="Baldrian P."/>
            <person name="Stursova M."/>
            <person name="Martinez M.J."/>
            <person name="Novotny C."/>
            <person name="Magnuson J.K."/>
            <person name="Spatafora J.W."/>
            <person name="Maurice S."/>
            <person name="Pangilinan J."/>
            <person name="Andreopoulos W."/>
            <person name="LaButti K."/>
            <person name="Hundley H."/>
            <person name="Na H."/>
            <person name="Kuo A."/>
            <person name="Barry K."/>
            <person name="Lipzen A."/>
            <person name="Henrissat B."/>
            <person name="Riley R."/>
            <person name="Ahrendt S."/>
            <person name="Nagy L.G."/>
            <person name="Grigoriev I.V."/>
            <person name="Martin F."/>
            <person name="Rosso M.N."/>
        </authorList>
    </citation>
    <scope>NUCLEOTIDE SEQUENCE</scope>
    <source>
        <strain evidence="1">CBS 384.51</strain>
    </source>
</reference>
<dbReference type="Proteomes" id="UP001055072">
    <property type="component" value="Unassembled WGS sequence"/>
</dbReference>
<comment type="caution">
    <text evidence="1">The sequence shown here is derived from an EMBL/GenBank/DDBJ whole genome shotgun (WGS) entry which is preliminary data.</text>
</comment>
<evidence type="ECO:0000313" key="1">
    <source>
        <dbReference type="EMBL" id="KAI0087709.1"/>
    </source>
</evidence>
<name>A0ACB8U0G2_9APHY</name>
<keyword evidence="1" id="KW-0378">Hydrolase</keyword>
<sequence length="469" mass="52063">MATLIRGTLVHTPSLGEVKILQDYLLGIDDKGFINFLENASSDAAQTLLSESGAPPTIIPPGSFILPTFCDLHLHAPQFLYQGTGLHLPLMEWLNEYAFKAEEKIDADPLLARKVYTRLADRLSENGTGAVLLFGTIKEETNIILAECMRQTGIRAFVGKLSMDQCSRPTYVEASASAAIDSVKSFILRCNTLEGHLPLHQRLIEPVLTPRFVPTCSDELLSQLGRLSTENNLRIQSHMAEAHDQVEWVRQQRNMEDIDVFDKHGLLTPRTIQAHCTFLDQPMFNRVVTRGTAIAHCPLSNAYFSAEPFPLREALDTGVRVGLGTDIAGGYDVSIMSTMRHAVTVSRMREGGRIMADSRERSKDGREVTNKPLSVDWKEALYLATRGGAEALGLQSGVFRPGAPFDAQQINIIENTTKLAVGPLDFLDGENIRILQELSPEAIEKWFCLGDVRNRIKMWIQGKVVLLKP</sequence>
<evidence type="ECO:0000313" key="2">
    <source>
        <dbReference type="Proteomes" id="UP001055072"/>
    </source>
</evidence>